<keyword evidence="3" id="KW-1003">Cell membrane</keyword>
<dbReference type="PANTHER" id="PTHR30489:SF0">
    <property type="entry name" value="LIPOPROTEIN-RELEASING SYSTEM TRANSMEMBRANE PROTEIN LOLE"/>
    <property type="match status" value="1"/>
</dbReference>
<dbReference type="InterPro" id="IPR025857">
    <property type="entry name" value="MacB_PCD"/>
</dbReference>
<evidence type="ECO:0000256" key="1">
    <source>
        <dbReference type="ARBA" id="ARBA00004651"/>
    </source>
</evidence>
<dbReference type="InterPro" id="IPR051447">
    <property type="entry name" value="Lipoprotein-release_system"/>
</dbReference>
<reference evidence="10 11" key="1">
    <citation type="submission" date="2016-10" db="EMBL/GenBank/DDBJ databases">
        <authorList>
            <person name="de Groot N.N."/>
        </authorList>
    </citation>
    <scope>NUCLEOTIDE SEQUENCE [LARGE SCALE GENOMIC DNA]</scope>
    <source>
        <strain>GEY</strain>
        <strain evidence="11">DSM 9560</strain>
    </source>
</reference>
<evidence type="ECO:0000256" key="3">
    <source>
        <dbReference type="ARBA" id="ARBA00022475"/>
    </source>
</evidence>
<keyword evidence="5 7" id="KW-1133">Transmembrane helix</keyword>
<dbReference type="OrthoDB" id="1522670at2"/>
<comment type="similarity">
    <text evidence="2">Belongs to the ABC-4 integral membrane protein family. LolC/E subfamily.</text>
</comment>
<dbReference type="Proteomes" id="UP000199513">
    <property type="component" value="Unassembled WGS sequence"/>
</dbReference>
<dbReference type="InterPro" id="IPR003838">
    <property type="entry name" value="ABC3_permease_C"/>
</dbReference>
<feature type="domain" description="MacB-like periplasmic core" evidence="9">
    <location>
        <begin position="31"/>
        <end position="209"/>
    </location>
</feature>
<feature type="transmembrane region" description="Helical" evidence="7">
    <location>
        <begin position="27"/>
        <end position="50"/>
    </location>
</feature>
<keyword evidence="10" id="KW-0449">Lipoprotein</keyword>
<evidence type="ECO:0000256" key="7">
    <source>
        <dbReference type="SAM" id="Phobius"/>
    </source>
</evidence>
<accession>A0A1I2BKS9</accession>
<evidence type="ECO:0000313" key="11">
    <source>
        <dbReference type="Proteomes" id="UP000199513"/>
    </source>
</evidence>
<feature type="transmembrane region" description="Helical" evidence="7">
    <location>
        <begin position="371"/>
        <end position="394"/>
    </location>
</feature>
<dbReference type="STRING" id="1003.SAMN04488541_100359"/>
<evidence type="ECO:0000259" key="9">
    <source>
        <dbReference type="Pfam" id="PF12704"/>
    </source>
</evidence>
<protein>
    <submittedName>
        <fullName evidence="10">Lipoprotein-releasing system permease protein</fullName>
    </submittedName>
</protein>
<dbReference type="GO" id="GO:0098797">
    <property type="term" value="C:plasma membrane protein complex"/>
    <property type="evidence" value="ECO:0007669"/>
    <property type="project" value="TreeGrafter"/>
</dbReference>
<dbReference type="EMBL" id="FONY01000003">
    <property type="protein sequence ID" value="SFE56812.1"/>
    <property type="molecule type" value="Genomic_DNA"/>
</dbReference>
<dbReference type="AlphaFoldDB" id="A0A1I2BKS9"/>
<keyword evidence="11" id="KW-1185">Reference proteome</keyword>
<dbReference type="Pfam" id="PF02687">
    <property type="entry name" value="FtsX"/>
    <property type="match status" value="1"/>
</dbReference>
<organism evidence="10 11">
    <name type="scientific">Thermoflexibacter ruber</name>
    <dbReference type="NCBI Taxonomy" id="1003"/>
    <lineage>
        <taxon>Bacteria</taxon>
        <taxon>Pseudomonadati</taxon>
        <taxon>Bacteroidota</taxon>
        <taxon>Cytophagia</taxon>
        <taxon>Cytophagales</taxon>
        <taxon>Thermoflexibacteraceae</taxon>
        <taxon>Thermoflexibacter</taxon>
    </lineage>
</organism>
<evidence type="ECO:0000256" key="4">
    <source>
        <dbReference type="ARBA" id="ARBA00022692"/>
    </source>
</evidence>
<evidence type="ECO:0000256" key="2">
    <source>
        <dbReference type="ARBA" id="ARBA00005236"/>
    </source>
</evidence>
<keyword evidence="6 7" id="KW-0472">Membrane</keyword>
<gene>
    <name evidence="10" type="ORF">SAMN04488541_100359</name>
</gene>
<feature type="transmembrane region" description="Helical" evidence="7">
    <location>
        <begin position="331"/>
        <end position="351"/>
    </location>
</feature>
<evidence type="ECO:0000313" key="10">
    <source>
        <dbReference type="EMBL" id="SFE56812.1"/>
    </source>
</evidence>
<feature type="domain" description="ABC3 transporter permease C-terminal" evidence="8">
    <location>
        <begin position="278"/>
        <end position="404"/>
    </location>
</feature>
<feature type="transmembrane region" description="Helical" evidence="7">
    <location>
        <begin position="277"/>
        <end position="300"/>
    </location>
</feature>
<sequence length="411" mass="46921">MKKNTPIAYFIAERISQSANGSSFSAIITNIAIGSIALGLATMIVSFMIFEGFQQEIREKIFSFSAHIQITKYDAKESLESKPLSLESKTFKQALAMPEVLHIQSFSQKPALLKTETEVMGSLLKGVGRDFDSLRFKKNIVEGGFISFNDSTHSNDLIISKFFANKLELKINDTIIVYFIQDPPRVRKMKIQGIYETGIEDFDNQIVIADNKLIQILNNWADSLTGGYEVFLKDFNQLHNGMTEKMLDIMDFDMWLDTVTARYAHFFEWFNMLHRNVIIFLSVIFFVACFNIVSVLLILIMERTNMIGSLKAFGAGDMLIKRIFFYHGLRIVLRGMVVGNFLAILIGYLQYRFHLIPLDVETYYMATVPIAWDLSNIVIINILLILIISLVLWIPTSIISHISPIKAIRFD</sequence>
<evidence type="ECO:0000259" key="8">
    <source>
        <dbReference type="Pfam" id="PF02687"/>
    </source>
</evidence>
<name>A0A1I2BKS9_9BACT</name>
<dbReference type="GO" id="GO:0044874">
    <property type="term" value="P:lipoprotein localization to outer membrane"/>
    <property type="evidence" value="ECO:0007669"/>
    <property type="project" value="TreeGrafter"/>
</dbReference>
<dbReference type="PANTHER" id="PTHR30489">
    <property type="entry name" value="LIPOPROTEIN-RELEASING SYSTEM TRANSMEMBRANE PROTEIN LOLE"/>
    <property type="match status" value="1"/>
</dbReference>
<keyword evidence="4 7" id="KW-0812">Transmembrane</keyword>
<comment type="subcellular location">
    <subcellularLocation>
        <location evidence="1">Cell membrane</location>
        <topology evidence="1">Multi-pass membrane protein</topology>
    </subcellularLocation>
</comment>
<dbReference type="Pfam" id="PF12704">
    <property type="entry name" value="MacB_PCD"/>
    <property type="match status" value="1"/>
</dbReference>
<dbReference type="RefSeq" id="WP_091539360.1">
    <property type="nucleotide sequence ID" value="NZ_FONY01000003.1"/>
</dbReference>
<proteinExistence type="inferred from homology"/>
<evidence type="ECO:0000256" key="6">
    <source>
        <dbReference type="ARBA" id="ARBA00023136"/>
    </source>
</evidence>
<evidence type="ECO:0000256" key="5">
    <source>
        <dbReference type="ARBA" id="ARBA00022989"/>
    </source>
</evidence>